<evidence type="ECO:0000313" key="7">
    <source>
        <dbReference type="Proteomes" id="UP000253061"/>
    </source>
</evidence>
<dbReference type="InterPro" id="IPR005467">
    <property type="entry name" value="His_kinase_dom"/>
</dbReference>
<accession>A0A367VCT7</accession>
<dbReference type="InterPro" id="IPR036890">
    <property type="entry name" value="HATPase_C_sf"/>
</dbReference>
<proteinExistence type="predicted"/>
<dbReference type="Pfam" id="PF02518">
    <property type="entry name" value="HATPase_c"/>
    <property type="match status" value="1"/>
</dbReference>
<keyword evidence="3" id="KW-0597">Phosphoprotein</keyword>
<dbReference type="InterPro" id="IPR036097">
    <property type="entry name" value="HisK_dim/P_sf"/>
</dbReference>
<dbReference type="InterPro" id="IPR003661">
    <property type="entry name" value="HisK_dim/P_dom"/>
</dbReference>
<feature type="transmembrane region" description="Helical" evidence="4">
    <location>
        <begin position="65"/>
        <end position="84"/>
    </location>
</feature>
<dbReference type="CDD" id="cd00075">
    <property type="entry name" value="HATPase"/>
    <property type="match status" value="1"/>
</dbReference>
<dbReference type="EC" id="2.7.13.3" evidence="2"/>
<protein>
    <recommendedName>
        <fullName evidence="2">histidine kinase</fullName>
        <ecNumber evidence="2">2.7.13.3</ecNumber>
    </recommendedName>
</protein>
<dbReference type="SMART" id="SM00387">
    <property type="entry name" value="HATPase_c"/>
    <property type="match status" value="1"/>
</dbReference>
<comment type="catalytic activity">
    <reaction evidence="1">
        <text>ATP + protein L-histidine = ADP + protein N-phospho-L-histidine.</text>
        <dbReference type="EC" id="2.7.13.3"/>
    </reaction>
</comment>
<evidence type="ECO:0000313" key="6">
    <source>
        <dbReference type="EMBL" id="RCK23007.1"/>
    </source>
</evidence>
<evidence type="ECO:0000256" key="4">
    <source>
        <dbReference type="SAM" id="Phobius"/>
    </source>
</evidence>
<feature type="domain" description="Histidine kinase" evidence="5">
    <location>
        <begin position="235"/>
        <end position="453"/>
    </location>
</feature>
<comment type="caution">
    <text evidence="6">The sequence shown here is derived from an EMBL/GenBank/DDBJ whole genome shotgun (WGS) entry which is preliminary data.</text>
</comment>
<feature type="transmembrane region" description="Helical" evidence="4">
    <location>
        <begin position="121"/>
        <end position="143"/>
    </location>
</feature>
<dbReference type="SUPFAM" id="SSF47384">
    <property type="entry name" value="Homodimeric domain of signal transducing histidine kinase"/>
    <property type="match status" value="1"/>
</dbReference>
<gene>
    <name evidence="6" type="ORF">TH6_08135</name>
</gene>
<evidence type="ECO:0000256" key="3">
    <source>
        <dbReference type="ARBA" id="ARBA00022553"/>
    </source>
</evidence>
<keyword evidence="4" id="KW-1133">Transmembrane helix</keyword>
<dbReference type="Proteomes" id="UP000253061">
    <property type="component" value="Unassembled WGS sequence"/>
</dbReference>
<evidence type="ECO:0000256" key="2">
    <source>
        <dbReference type="ARBA" id="ARBA00012438"/>
    </source>
</evidence>
<dbReference type="EMBL" id="JPWB01000003">
    <property type="protein sequence ID" value="RCK23007.1"/>
    <property type="molecule type" value="Genomic_DNA"/>
</dbReference>
<keyword evidence="4" id="KW-0472">Membrane</keyword>
<dbReference type="PANTHER" id="PTHR43547">
    <property type="entry name" value="TWO-COMPONENT HISTIDINE KINASE"/>
    <property type="match status" value="1"/>
</dbReference>
<dbReference type="GO" id="GO:0000155">
    <property type="term" value="F:phosphorelay sensor kinase activity"/>
    <property type="evidence" value="ECO:0007669"/>
    <property type="project" value="InterPro"/>
</dbReference>
<evidence type="ECO:0000256" key="1">
    <source>
        <dbReference type="ARBA" id="ARBA00000085"/>
    </source>
</evidence>
<feature type="transmembrane region" description="Helical" evidence="4">
    <location>
        <begin position="12"/>
        <end position="32"/>
    </location>
</feature>
<dbReference type="CDD" id="cd00082">
    <property type="entry name" value="HisKA"/>
    <property type="match status" value="1"/>
</dbReference>
<name>A0A367VCT7_9PROT</name>
<keyword evidence="4" id="KW-0812">Transmembrane</keyword>
<dbReference type="InterPro" id="IPR003594">
    <property type="entry name" value="HATPase_dom"/>
</dbReference>
<sequence length="458" mass="49378">MFGVELDIRTLAFVATLSAIIQALTFSSLWMVSRRDNATTLWAVGGIANAIGFILLGLRGFIPDLASVVAANTLIAAGHAFYLFGLQVYTNKKPSYRIVGIALAIYAALFVYFSVFVPNFAMRVVVISVTISAVSLASCLVLAQSRCRKLTAPEILMAITFAAHCLFHLARGIVALVDDQAMTKLMSASTIHMLAFLDVIVFLLLTAVGFTAMIIISLNLSLRAEARAKNRLFTVLAHDLRTPFHGLAGLSLMAQQDLVAGNPAQALGNIRKLHSSTSETMRFLDDLLVWGRTLFDEGKPERSAIDLDELVDNTIKVSRPLLETKSVRVISEVSEHTAYGIAPHAEMILRNLLVNAIKYSNPHGSITIATQKADGKVRLQVIDRGVGASDDMIASFAASLTSYGSKDGTNGEIGSGVGLSLCRDLCREDGEDIWLEHNPEGGLIATFTLSPLPDEKAA</sequence>
<dbReference type="Gene3D" id="1.10.287.130">
    <property type="match status" value="1"/>
</dbReference>
<reference evidence="6 7" key="1">
    <citation type="submission" date="2014-07" db="EMBL/GenBank/DDBJ databases">
        <title>Draft genome sequence of Thalassospira profundimaris R8-17.</title>
        <authorList>
            <person name="Lai Q."/>
            <person name="Shao Z."/>
        </authorList>
    </citation>
    <scope>NUCLEOTIDE SEQUENCE [LARGE SCALE GENOMIC DNA]</scope>
    <source>
        <strain evidence="6 7">R8-17</strain>
    </source>
</reference>
<dbReference type="AlphaFoldDB" id="A0A367VCT7"/>
<dbReference type="SUPFAM" id="SSF55874">
    <property type="entry name" value="ATPase domain of HSP90 chaperone/DNA topoisomerase II/histidine kinase"/>
    <property type="match status" value="1"/>
</dbReference>
<feature type="transmembrane region" description="Helical" evidence="4">
    <location>
        <begin position="194"/>
        <end position="222"/>
    </location>
</feature>
<feature type="transmembrane region" description="Helical" evidence="4">
    <location>
        <begin position="39"/>
        <end position="59"/>
    </location>
</feature>
<dbReference type="RefSeq" id="WP_062955318.1">
    <property type="nucleotide sequence ID" value="NZ_JPWB01000003.1"/>
</dbReference>
<dbReference type="PROSITE" id="PS50109">
    <property type="entry name" value="HIS_KIN"/>
    <property type="match status" value="1"/>
</dbReference>
<feature type="transmembrane region" description="Helical" evidence="4">
    <location>
        <begin position="155"/>
        <end position="174"/>
    </location>
</feature>
<organism evidence="6 7">
    <name type="scientific">Thalassospira profundimaris</name>
    <dbReference type="NCBI Taxonomy" id="502049"/>
    <lineage>
        <taxon>Bacteria</taxon>
        <taxon>Pseudomonadati</taxon>
        <taxon>Pseudomonadota</taxon>
        <taxon>Alphaproteobacteria</taxon>
        <taxon>Rhodospirillales</taxon>
        <taxon>Thalassospiraceae</taxon>
        <taxon>Thalassospira</taxon>
    </lineage>
</organism>
<evidence type="ECO:0000259" key="5">
    <source>
        <dbReference type="PROSITE" id="PS50109"/>
    </source>
</evidence>
<dbReference type="PANTHER" id="PTHR43547:SF2">
    <property type="entry name" value="HYBRID SIGNAL TRANSDUCTION HISTIDINE KINASE C"/>
    <property type="match status" value="1"/>
</dbReference>
<feature type="transmembrane region" description="Helical" evidence="4">
    <location>
        <begin position="96"/>
        <end position="115"/>
    </location>
</feature>
<dbReference type="Gene3D" id="3.30.565.10">
    <property type="entry name" value="Histidine kinase-like ATPase, C-terminal domain"/>
    <property type="match status" value="1"/>
</dbReference>